<feature type="signal peptide" evidence="1">
    <location>
        <begin position="1"/>
        <end position="22"/>
    </location>
</feature>
<name>A0A0N4XVY1_NIPBR</name>
<proteinExistence type="predicted"/>
<dbReference type="AlphaFoldDB" id="A0A0N4XVY1"/>
<reference evidence="2 3" key="2">
    <citation type="submission" date="2018-11" db="EMBL/GenBank/DDBJ databases">
        <authorList>
            <consortium name="Pathogen Informatics"/>
        </authorList>
    </citation>
    <scope>NUCLEOTIDE SEQUENCE [LARGE SCALE GENOMIC DNA]</scope>
</reference>
<keyword evidence="3" id="KW-1185">Reference proteome</keyword>
<protein>
    <submittedName>
        <fullName evidence="4">Secreted protein</fullName>
    </submittedName>
</protein>
<dbReference type="Proteomes" id="UP000271162">
    <property type="component" value="Unassembled WGS sequence"/>
</dbReference>
<evidence type="ECO:0000256" key="1">
    <source>
        <dbReference type="SAM" id="SignalP"/>
    </source>
</evidence>
<gene>
    <name evidence="2" type="ORF">NBR_LOCUS6994</name>
</gene>
<feature type="chain" id="PRO_5043124848" evidence="1">
    <location>
        <begin position="23"/>
        <end position="233"/>
    </location>
</feature>
<keyword evidence="1" id="KW-0732">Signal</keyword>
<dbReference type="EMBL" id="UYSL01019848">
    <property type="protein sequence ID" value="VDL70583.1"/>
    <property type="molecule type" value="Genomic_DNA"/>
</dbReference>
<evidence type="ECO:0000313" key="3">
    <source>
        <dbReference type="Proteomes" id="UP000271162"/>
    </source>
</evidence>
<evidence type="ECO:0000313" key="2">
    <source>
        <dbReference type="EMBL" id="VDL70583.1"/>
    </source>
</evidence>
<accession>A0A0N4XVY1</accession>
<reference evidence="4" key="1">
    <citation type="submission" date="2017-02" db="UniProtKB">
        <authorList>
            <consortium name="WormBaseParasite"/>
        </authorList>
    </citation>
    <scope>IDENTIFICATION</scope>
</reference>
<dbReference type="WBParaSite" id="NBR_0000699301-mRNA-1">
    <property type="protein sequence ID" value="NBR_0000699301-mRNA-1"/>
    <property type="gene ID" value="NBR_0000699301"/>
</dbReference>
<organism evidence="4">
    <name type="scientific">Nippostrongylus brasiliensis</name>
    <name type="common">Rat hookworm</name>
    <dbReference type="NCBI Taxonomy" id="27835"/>
    <lineage>
        <taxon>Eukaryota</taxon>
        <taxon>Metazoa</taxon>
        <taxon>Ecdysozoa</taxon>
        <taxon>Nematoda</taxon>
        <taxon>Chromadorea</taxon>
        <taxon>Rhabditida</taxon>
        <taxon>Rhabditina</taxon>
        <taxon>Rhabditomorpha</taxon>
        <taxon>Strongyloidea</taxon>
        <taxon>Heligmosomidae</taxon>
        <taxon>Nippostrongylus</taxon>
    </lineage>
</organism>
<evidence type="ECO:0000313" key="4">
    <source>
        <dbReference type="WBParaSite" id="NBR_0000699301-mRNA-1"/>
    </source>
</evidence>
<sequence>MKAIPTLMMAITIALLPREGYSQTFDRTQCNRSLATIITPAQYDGLSHDLKRLGFDADDTSILMTYSLSDDYYLGQIIHNINTSKFFLVYGSTAEDDEGDICGKNIAVHTYRDYFLSCEGPFVLNVNMSDCQVLNADVTFVGKETHIKEGLKKLGYQNISGETPAVIVLIQSNADVYSLNKVHRSSSQIFFVYSTYGGESDIPMLISQAEYEAYVSACTTEVEEYSDILSIGK</sequence>